<proteinExistence type="predicted"/>
<evidence type="ECO:0000313" key="3">
    <source>
        <dbReference type="Proteomes" id="UP001596447"/>
    </source>
</evidence>
<dbReference type="AlphaFoldDB" id="A0ABD5Z859"/>
<dbReference type="GO" id="GO:0016787">
    <property type="term" value="F:hydrolase activity"/>
    <property type="evidence" value="ECO:0007669"/>
    <property type="project" value="UniProtKB-KW"/>
</dbReference>
<feature type="transmembrane region" description="Helical" evidence="1">
    <location>
        <begin position="153"/>
        <end position="171"/>
    </location>
</feature>
<evidence type="ECO:0000256" key="1">
    <source>
        <dbReference type="SAM" id="Phobius"/>
    </source>
</evidence>
<feature type="transmembrane region" description="Helical" evidence="1">
    <location>
        <begin position="56"/>
        <end position="73"/>
    </location>
</feature>
<organism evidence="2 3">
    <name type="scientific">Halospeciosus flavus</name>
    <dbReference type="NCBI Taxonomy" id="3032283"/>
    <lineage>
        <taxon>Archaea</taxon>
        <taxon>Methanobacteriati</taxon>
        <taxon>Methanobacteriota</taxon>
        <taxon>Stenosarchaea group</taxon>
        <taxon>Halobacteria</taxon>
        <taxon>Halobacteriales</taxon>
        <taxon>Halobacteriaceae</taxon>
        <taxon>Halospeciosus</taxon>
    </lineage>
</organism>
<dbReference type="Proteomes" id="UP001596447">
    <property type="component" value="Unassembled WGS sequence"/>
</dbReference>
<feature type="transmembrane region" description="Helical" evidence="1">
    <location>
        <begin position="80"/>
        <end position="101"/>
    </location>
</feature>
<protein>
    <submittedName>
        <fullName evidence="2">Metal-dependent hydrolase</fullName>
    </submittedName>
</protein>
<accession>A0ABD5Z859</accession>
<evidence type="ECO:0000313" key="2">
    <source>
        <dbReference type="EMBL" id="MFC7201412.1"/>
    </source>
</evidence>
<keyword evidence="1" id="KW-0812">Transmembrane</keyword>
<reference evidence="2 3" key="1">
    <citation type="journal article" date="2019" name="Int. J. Syst. Evol. Microbiol.">
        <title>The Global Catalogue of Microorganisms (GCM) 10K type strain sequencing project: providing services to taxonomists for standard genome sequencing and annotation.</title>
        <authorList>
            <consortium name="The Broad Institute Genomics Platform"/>
            <consortium name="The Broad Institute Genome Sequencing Center for Infectious Disease"/>
            <person name="Wu L."/>
            <person name="Ma J."/>
        </authorList>
    </citation>
    <scope>NUCLEOTIDE SEQUENCE [LARGE SCALE GENOMIC DNA]</scope>
    <source>
        <strain evidence="2 3">XZGYJ-43</strain>
    </source>
</reference>
<keyword evidence="2" id="KW-0378">Hydrolase</keyword>
<gene>
    <name evidence="2" type="ORF">ACFQJ9_18725</name>
</gene>
<keyword evidence="1" id="KW-0472">Membrane</keyword>
<comment type="caution">
    <text evidence="2">The sequence shown here is derived from an EMBL/GenBank/DDBJ whole genome shotgun (WGS) entry which is preliminary data.</text>
</comment>
<sequence>MATTHAAVGTLLALPLFLVSPELAATAATAGWLGGVFPDLDVAVVEHRKTLHYPDYYWLLAFPLLGVAAAYPGPRTVAAAFFVLAAAVHSVSDVFGGSLGLRPWLADDERGVYFHSRKRWLRPRRWIRYDGSPEDLLVGTLCALPAISLFDGLLRWLLVGGIAVSVVYTTLRKKLVEWSPDWLLRL</sequence>
<keyword evidence="1" id="KW-1133">Transmembrane helix</keyword>
<keyword evidence="3" id="KW-1185">Reference proteome</keyword>
<dbReference type="RefSeq" id="WP_279528157.1">
    <property type="nucleotide sequence ID" value="NZ_CP122312.1"/>
</dbReference>
<name>A0ABD5Z859_9EURY</name>
<dbReference type="EMBL" id="JBHTAR010000011">
    <property type="protein sequence ID" value="MFC7201412.1"/>
    <property type="molecule type" value="Genomic_DNA"/>
</dbReference>